<dbReference type="AlphaFoldDB" id="A0A1X1VJS7"/>
<evidence type="ECO:0000313" key="1">
    <source>
        <dbReference type="EMBL" id="ORV69239.1"/>
    </source>
</evidence>
<accession>A0A1X1VJS7</accession>
<keyword evidence="2" id="KW-1185">Reference proteome</keyword>
<reference evidence="1 2" key="1">
    <citation type="submission" date="2016-01" db="EMBL/GenBank/DDBJ databases">
        <title>The new phylogeny of the genus Mycobacterium.</title>
        <authorList>
            <person name="Tarcisio F."/>
            <person name="Conor M."/>
            <person name="Antonella G."/>
            <person name="Elisabetta G."/>
            <person name="Giulia F.S."/>
            <person name="Sara T."/>
            <person name="Anna F."/>
            <person name="Clotilde B."/>
            <person name="Roberto B."/>
            <person name="Veronica D.S."/>
            <person name="Fabio R."/>
            <person name="Monica P."/>
            <person name="Olivier J."/>
            <person name="Enrico T."/>
            <person name="Nicola S."/>
        </authorList>
    </citation>
    <scope>NUCLEOTIDE SEQUENCE [LARGE SCALE GENOMIC DNA]</scope>
    <source>
        <strain evidence="1 2">DSM 43505</strain>
    </source>
</reference>
<evidence type="ECO:0000313" key="2">
    <source>
        <dbReference type="Proteomes" id="UP000193738"/>
    </source>
</evidence>
<name>A0A1X1VJS7_MYCGS</name>
<dbReference type="STRING" id="1777.AWC07_06665"/>
<dbReference type="Proteomes" id="UP000193738">
    <property type="component" value="Unassembled WGS sequence"/>
</dbReference>
<sequence length="97" mass="10319">MGPTFGEATAAPSERLRRRYAECSRGLDVPAFMLVAPGPEAVGTVPAQPGSGVARFARGRRQCAALDELLFGVSQVNTELGATSMKVWYRAKAAARH</sequence>
<comment type="caution">
    <text evidence="1">The sequence shown here is derived from an EMBL/GenBank/DDBJ whole genome shotgun (WGS) entry which is preliminary data.</text>
</comment>
<gene>
    <name evidence="1" type="ORF">AWC07_06665</name>
</gene>
<dbReference type="EMBL" id="LQOX01000101">
    <property type="protein sequence ID" value="ORV69239.1"/>
    <property type="molecule type" value="Genomic_DNA"/>
</dbReference>
<protein>
    <submittedName>
        <fullName evidence="1">Uncharacterized protein</fullName>
    </submittedName>
</protein>
<organism evidence="1 2">
    <name type="scientific">Mycobacterium gastri</name>
    <dbReference type="NCBI Taxonomy" id="1777"/>
    <lineage>
        <taxon>Bacteria</taxon>
        <taxon>Bacillati</taxon>
        <taxon>Actinomycetota</taxon>
        <taxon>Actinomycetes</taxon>
        <taxon>Mycobacteriales</taxon>
        <taxon>Mycobacteriaceae</taxon>
        <taxon>Mycobacterium</taxon>
    </lineage>
</organism>
<proteinExistence type="predicted"/>